<keyword evidence="7" id="KW-0378">Hydrolase</keyword>
<accession>A0A1J4L4R2</accession>
<gene>
    <name evidence="12" type="ORF">TRFO_12789</name>
</gene>
<dbReference type="GO" id="GO:0016787">
    <property type="term" value="F:hydrolase activity"/>
    <property type="evidence" value="ECO:0007669"/>
    <property type="project" value="UniProtKB-KW"/>
</dbReference>
<dbReference type="InterPro" id="IPR044066">
    <property type="entry name" value="TRIAD_supradom"/>
</dbReference>
<dbReference type="PANTHER" id="PTHR18934">
    <property type="entry name" value="ATP-DEPENDENT RNA HELICASE"/>
    <property type="match status" value="1"/>
</dbReference>
<dbReference type="Proteomes" id="UP000179807">
    <property type="component" value="Unassembled WGS sequence"/>
</dbReference>
<keyword evidence="2" id="KW-0479">Metal-binding</keyword>
<keyword evidence="9" id="KW-0862">Zinc</keyword>
<dbReference type="OrthoDB" id="10009520at2759"/>
<evidence type="ECO:0000256" key="1">
    <source>
        <dbReference type="ARBA" id="ARBA00022679"/>
    </source>
</evidence>
<keyword evidence="3" id="KW-0677">Repeat</keyword>
<evidence type="ECO:0000256" key="8">
    <source>
        <dbReference type="ARBA" id="ARBA00022806"/>
    </source>
</evidence>
<organism evidence="12 13">
    <name type="scientific">Tritrichomonas foetus</name>
    <dbReference type="NCBI Taxonomy" id="1144522"/>
    <lineage>
        <taxon>Eukaryota</taxon>
        <taxon>Metamonada</taxon>
        <taxon>Parabasalia</taxon>
        <taxon>Tritrichomonadida</taxon>
        <taxon>Tritrichomonadidae</taxon>
        <taxon>Tritrichomonas</taxon>
    </lineage>
</organism>
<protein>
    <recommendedName>
        <fullName evidence="11">RING-type domain-containing protein</fullName>
    </recommendedName>
</protein>
<evidence type="ECO:0000256" key="4">
    <source>
        <dbReference type="ARBA" id="ARBA00022741"/>
    </source>
</evidence>
<dbReference type="GO" id="GO:0008270">
    <property type="term" value="F:zinc ion binding"/>
    <property type="evidence" value="ECO:0007669"/>
    <property type="project" value="UniProtKB-KW"/>
</dbReference>
<evidence type="ECO:0000256" key="10">
    <source>
        <dbReference type="ARBA" id="ARBA00022840"/>
    </source>
</evidence>
<dbReference type="GO" id="GO:0004386">
    <property type="term" value="F:helicase activity"/>
    <property type="evidence" value="ECO:0007669"/>
    <property type="project" value="UniProtKB-KW"/>
</dbReference>
<name>A0A1J4L4R2_9EUKA</name>
<keyword evidence="13" id="KW-1185">Reference proteome</keyword>
<proteinExistence type="predicted"/>
<dbReference type="GO" id="GO:0005524">
    <property type="term" value="F:ATP binding"/>
    <property type="evidence" value="ECO:0007669"/>
    <property type="project" value="UniProtKB-KW"/>
</dbReference>
<keyword evidence="4" id="KW-0547">Nucleotide-binding</keyword>
<dbReference type="VEuPathDB" id="TrichDB:TRFO_12789"/>
<dbReference type="SUPFAM" id="SSF57850">
    <property type="entry name" value="RING/U-box"/>
    <property type="match status" value="1"/>
</dbReference>
<keyword evidence="1" id="KW-0808">Transferase</keyword>
<dbReference type="GeneID" id="94831555"/>
<dbReference type="GO" id="GO:0003723">
    <property type="term" value="F:RNA binding"/>
    <property type="evidence" value="ECO:0007669"/>
    <property type="project" value="TreeGrafter"/>
</dbReference>
<comment type="caution">
    <text evidence="12">The sequence shown here is derived from an EMBL/GenBank/DDBJ whole genome shotgun (WGS) entry which is preliminary data.</text>
</comment>
<evidence type="ECO:0000256" key="2">
    <source>
        <dbReference type="ARBA" id="ARBA00022723"/>
    </source>
</evidence>
<keyword evidence="10" id="KW-0067">ATP-binding</keyword>
<dbReference type="GO" id="GO:0016740">
    <property type="term" value="F:transferase activity"/>
    <property type="evidence" value="ECO:0007669"/>
    <property type="project" value="UniProtKB-KW"/>
</dbReference>
<dbReference type="CDD" id="cd22584">
    <property type="entry name" value="Rcat_RBR_unk"/>
    <property type="match status" value="1"/>
</dbReference>
<evidence type="ECO:0000256" key="7">
    <source>
        <dbReference type="ARBA" id="ARBA00022801"/>
    </source>
</evidence>
<evidence type="ECO:0000256" key="3">
    <source>
        <dbReference type="ARBA" id="ARBA00022737"/>
    </source>
</evidence>
<dbReference type="PROSITE" id="PS51873">
    <property type="entry name" value="TRIAD"/>
    <property type="match status" value="1"/>
</dbReference>
<dbReference type="RefSeq" id="XP_068370053.1">
    <property type="nucleotide sequence ID" value="XM_068496851.1"/>
</dbReference>
<dbReference type="Gene3D" id="1.20.120.1750">
    <property type="match status" value="1"/>
</dbReference>
<dbReference type="PANTHER" id="PTHR18934:SF91">
    <property type="entry name" value="PRE-MRNA-SPLICING FACTOR ATP-DEPENDENT RNA HELICASE PRP16"/>
    <property type="match status" value="1"/>
</dbReference>
<evidence type="ECO:0000256" key="9">
    <source>
        <dbReference type="ARBA" id="ARBA00022833"/>
    </source>
</evidence>
<feature type="domain" description="RING-type" evidence="11">
    <location>
        <begin position="1499"/>
        <end position="1735"/>
    </location>
</feature>
<keyword evidence="5" id="KW-0863">Zinc-finger</keyword>
<sequence length="1735" mass="198357">MKYGEIFQKDGQIHIKSFFSPVFLYIMGASESADYEVLTTNFLRLSRLVEKTCGVGVNRIITPLKESSKRFFLSYFNAINGGKILEGALDDVMQKVSDTITGFHNCVKFLKTNRRIDFKNNLNNDFFKVCKQFQMLAEATYPILDAIISSPDPSFMTRLDLEFASFNFAFGLKPIEDPPFYKYTTLPIYSLRQKINDEMPVYLNVNTPHSTGKSLGIPLLVACRSLAYRKTKKFIIIIENSPMEIYKIYRVFKNEYSDIIETYTNITEFCKQLNSVKFSQVIGIFTPFDALKVIQLRKEDIFEKARFIIDDFHQRTIESDVLIQILSNGVLKNKTNIKNNEKDFAQITLMSSTPDDRIKNYISKHFKDYSFTDMNLNTFDFDIREVKCQNILDLCDKQILFETKKIIEEWANNDDHLYPMGTIVAYFHNDSIGIKFGQKLVKSYHFTPIKTKRPIFPIKSKMKPNEHVDDFFEKIMNEINTIKIEREADIHGTEPLFFIPLYLTSVLNKKHKEFADATIPEILQKSLIRIVINTSMKNESLINMRDITVVLDSGLCEVEFFDSNLGLSYLKEDILPGVFREQRQLILGRYNIGQYVYFKLNRINPELHGQISLDVKRADMRKSYLKLRHLGIPLENQHNLPNEPNHEILDGCIQYFQRLNVIENKGPNQNDLTVFGREVIIYSDVTPALAASTAKFTCNHLFGFIVSLIIDNCDYLIDDISSLKLIEKFSPESDIVTLFNAVIESLPNIDEMCPENGLNAPAVSKILNCIKNMCNEKYPGRNVLELLNEVKTWAERQTNSVLGAIDSFFATIRSTEPSYLENRSVEFFAIVGAGNQKVRPTLIFNSKIPGVKINLSNRPGWKGLQCPGNAYILSLKIKEKNKEGTLGFLIHHNSTLNNNPGVVSKMIDNPSVNSNFFVSLFEAYWNDQPTINDFVGIYHSFKPNKESAFLIHVTEVNYKNYVNFCPKSKEVENSMNEAIPLILSLMPYVPRSFIIKNDTPLCCAEITSFGNNQYLSYIHLFNDPDSEAPIPYMLNRNILKYAANNRNQLCKNNPLIRFAITGESVIFKFIRNKQVDIELEYPDVRSSLKTVFGNFASHLVLLVDKHHSLPPGEAPMRWMEEGRAALAGDAEDLNIEYMAKIADKIIQGIGYTEKSSNVFFVNLSNGKIKIDEGEIPEKISAKLGKAGDNTIRKGIHGLIKEFTRTFLAKQEISEPIPLTAISSNNACTNYTSHTAKAKISKNICNGLTDSLRANPDDIQVVFLGNSLLCIHMKNPIDNTLIAHKRSADLYNSKYQPCQADTIIRDILTSMGVPVTKVTHCSCLGMRIQHTDKMRISPDEFIHKVTECSTKFGFLQSVIPEYFENFDEENPNVLGYTNVEVYDLLFGIALANELHKTIQADATYNPDLFETMTHHNLLMTTISSRSSLRPKLGGAPRVKPTETAYVVPKGEIQAMKELLAIRARSHTDANRWKFDDRYRVLIIPEKDTEDARNLLRKLKNEEQPIICPSFCDPEAQTLFPTQIYAYERDGSVTAYVVCEDCMKYEFSSKEELVNIMNPNTLMINQDELHHLNQRISGISAVDSTEVKDANEFWPQVPLGQLIWALMSDPEIVGAYIKEWFTIVVDFTIRHSMNLFTFCPNHPNFLLILPKERRNIKCNHCNFMFCSTCRSWHNMDQPCIDEDPSIKRCPRCKLPSFKYAGCDHITCRCGCHWCYRCAKAAFDTPKECYTHMGSCKG</sequence>
<reference evidence="12" key="1">
    <citation type="submission" date="2016-10" db="EMBL/GenBank/DDBJ databases">
        <authorList>
            <person name="Benchimol M."/>
            <person name="Almeida L.G."/>
            <person name="Vasconcelos A.T."/>
            <person name="Perreira-Neves A."/>
            <person name="Rosa I.A."/>
            <person name="Tasca T."/>
            <person name="Bogo M.R."/>
            <person name="de Souza W."/>
        </authorList>
    </citation>
    <scope>NUCLEOTIDE SEQUENCE [LARGE SCALE GENOMIC DNA]</scope>
    <source>
        <strain evidence="12">K</strain>
    </source>
</reference>
<evidence type="ECO:0000313" key="12">
    <source>
        <dbReference type="EMBL" id="OHT16917.1"/>
    </source>
</evidence>
<evidence type="ECO:0000259" key="11">
    <source>
        <dbReference type="PROSITE" id="PS51873"/>
    </source>
</evidence>
<evidence type="ECO:0000256" key="6">
    <source>
        <dbReference type="ARBA" id="ARBA00022786"/>
    </source>
</evidence>
<evidence type="ECO:0000256" key="5">
    <source>
        <dbReference type="ARBA" id="ARBA00022771"/>
    </source>
</evidence>
<keyword evidence="8" id="KW-0347">Helicase</keyword>
<keyword evidence="6" id="KW-0833">Ubl conjugation pathway</keyword>
<evidence type="ECO:0000313" key="13">
    <source>
        <dbReference type="Proteomes" id="UP000179807"/>
    </source>
</evidence>
<dbReference type="EMBL" id="MLAK01000057">
    <property type="protein sequence ID" value="OHT16917.1"/>
    <property type="molecule type" value="Genomic_DNA"/>
</dbReference>